<proteinExistence type="predicted"/>
<accession>A0ABV7AFC9</accession>
<evidence type="ECO:0000313" key="2">
    <source>
        <dbReference type="Proteomes" id="UP001595443"/>
    </source>
</evidence>
<protein>
    <submittedName>
        <fullName evidence="1">Uncharacterized protein</fullName>
    </submittedName>
</protein>
<keyword evidence="2" id="KW-1185">Reference proteome</keyword>
<dbReference type="Proteomes" id="UP001595443">
    <property type="component" value="Unassembled WGS sequence"/>
</dbReference>
<dbReference type="RefSeq" id="WP_377832289.1">
    <property type="nucleotide sequence ID" value="NZ_JBHRSK010000004.1"/>
</dbReference>
<sequence>MVVADDSPTFTYSLDHTNGDFVPNVWTDLNACNADLTIANHSFERPFVQEFLGTIDWGTAHNQTVIYHAQVSDGVVFDLAGGSTVTLHGLTTLDGLADHILVG</sequence>
<organism evidence="1 2">
    <name type="scientific">Acidimangrovimonas pyrenivorans</name>
    <dbReference type="NCBI Taxonomy" id="2030798"/>
    <lineage>
        <taxon>Bacteria</taxon>
        <taxon>Pseudomonadati</taxon>
        <taxon>Pseudomonadota</taxon>
        <taxon>Alphaproteobacteria</taxon>
        <taxon>Rhodobacterales</taxon>
        <taxon>Paracoccaceae</taxon>
        <taxon>Acidimangrovimonas</taxon>
    </lineage>
</organism>
<gene>
    <name evidence="1" type="ORF">ACFOES_05995</name>
</gene>
<comment type="caution">
    <text evidence="1">The sequence shown here is derived from an EMBL/GenBank/DDBJ whole genome shotgun (WGS) entry which is preliminary data.</text>
</comment>
<dbReference type="EMBL" id="JBHRSK010000004">
    <property type="protein sequence ID" value="MFC2967638.1"/>
    <property type="molecule type" value="Genomic_DNA"/>
</dbReference>
<reference evidence="2" key="1">
    <citation type="journal article" date="2019" name="Int. J. Syst. Evol. Microbiol.">
        <title>The Global Catalogue of Microorganisms (GCM) 10K type strain sequencing project: providing services to taxonomists for standard genome sequencing and annotation.</title>
        <authorList>
            <consortium name="The Broad Institute Genomics Platform"/>
            <consortium name="The Broad Institute Genome Sequencing Center for Infectious Disease"/>
            <person name="Wu L."/>
            <person name="Ma J."/>
        </authorList>
    </citation>
    <scope>NUCLEOTIDE SEQUENCE [LARGE SCALE GENOMIC DNA]</scope>
    <source>
        <strain evidence="2">KCTC 62192</strain>
    </source>
</reference>
<evidence type="ECO:0000313" key="1">
    <source>
        <dbReference type="EMBL" id="MFC2967638.1"/>
    </source>
</evidence>
<name>A0ABV7AFC9_9RHOB</name>